<sequence>MSLIHRDSSGTPLYHRGNQTFPERIRKLVRRTKTRNRHPSDVIERELIRAKTNIQRISAFLVEVGIGTFPNATPPLYIRYFLLFDTGSDIIWTQCEDCRKPGNQCFNQTKPIFPNSRSASFRAVKCSDRLRLCRMETFTFGSTTAGRQESVREASSLVDIDELDSGNDGVVVGTVVADGPATTTNQRSFLVLHTEEGERRPRPELHLRFGFDIPQRRGLRATALLRYGDLSHYYLNLQGMSLGGRRLMIPKNYFVRNGTVRGSAIDSGSELSMFIGPAFVILKSSILNYFSGRPGFGPAPSMRGLEVCLTRPASVGFGQLPRIGFMFDEGAVLEVTPENSYVLGETSGFKHFCLGMLRSRDITILGALQQINQRIVYDTRAMRLYFGAEICQLNA</sequence>
<keyword evidence="3" id="KW-0378">Hydrolase</keyword>
<dbReference type="InterPro" id="IPR051708">
    <property type="entry name" value="Plant_Aspart_Prot_A1"/>
</dbReference>
<dbReference type="EMBL" id="JXTB01000162">
    <property type="protein sequence ID" value="PON57178.1"/>
    <property type="molecule type" value="Genomic_DNA"/>
</dbReference>
<dbReference type="STRING" id="3476.A0A2P5C805"/>
<dbReference type="GO" id="GO:0006508">
    <property type="term" value="P:proteolysis"/>
    <property type="evidence" value="ECO:0007669"/>
    <property type="project" value="UniProtKB-KW"/>
</dbReference>
<evidence type="ECO:0000313" key="5">
    <source>
        <dbReference type="EMBL" id="PON57178.1"/>
    </source>
</evidence>
<dbReference type="Gene3D" id="2.40.70.10">
    <property type="entry name" value="Acid Proteases"/>
    <property type="match status" value="2"/>
</dbReference>
<dbReference type="AlphaFoldDB" id="A0A2P5C805"/>
<accession>A0A2P5C805</accession>
<reference evidence="6" key="1">
    <citation type="submission" date="2016-06" db="EMBL/GenBank/DDBJ databases">
        <title>Parallel loss of symbiosis genes in relatives of nitrogen-fixing non-legume Parasponia.</title>
        <authorList>
            <person name="Van Velzen R."/>
            <person name="Holmer R."/>
            <person name="Bu F."/>
            <person name="Rutten L."/>
            <person name="Van Zeijl A."/>
            <person name="Liu W."/>
            <person name="Santuari L."/>
            <person name="Cao Q."/>
            <person name="Sharma T."/>
            <person name="Shen D."/>
            <person name="Roswanjaya Y."/>
            <person name="Wardhani T."/>
            <person name="Kalhor M.S."/>
            <person name="Jansen J."/>
            <person name="Van den Hoogen J."/>
            <person name="Gungor B."/>
            <person name="Hartog M."/>
            <person name="Hontelez J."/>
            <person name="Verver J."/>
            <person name="Yang W.-C."/>
            <person name="Schijlen E."/>
            <person name="Repin R."/>
            <person name="Schilthuizen M."/>
            <person name="Schranz E."/>
            <person name="Heidstra R."/>
            <person name="Miyata K."/>
            <person name="Fedorova E."/>
            <person name="Kohlen W."/>
            <person name="Bisseling T."/>
            <person name="Smit S."/>
            <person name="Geurts R."/>
        </authorList>
    </citation>
    <scope>NUCLEOTIDE SEQUENCE [LARGE SCALE GENOMIC DNA]</scope>
    <source>
        <strain evidence="6">cv. WU1-14</strain>
    </source>
</reference>
<dbReference type="SUPFAM" id="SSF50630">
    <property type="entry name" value="Acid proteases"/>
    <property type="match status" value="1"/>
</dbReference>
<dbReference type="InterPro" id="IPR033121">
    <property type="entry name" value="PEPTIDASE_A1"/>
</dbReference>
<dbReference type="InterPro" id="IPR032799">
    <property type="entry name" value="TAXi_C"/>
</dbReference>
<dbReference type="InterPro" id="IPR021109">
    <property type="entry name" value="Peptidase_aspartic_dom_sf"/>
</dbReference>
<dbReference type="GO" id="GO:0005576">
    <property type="term" value="C:extracellular region"/>
    <property type="evidence" value="ECO:0007669"/>
    <property type="project" value="TreeGrafter"/>
</dbReference>
<proteinExistence type="inferred from homology"/>
<dbReference type="PANTHER" id="PTHR47967:SF128">
    <property type="entry name" value="ASPARTIC PROTEINASE CDR1-LIKE"/>
    <property type="match status" value="1"/>
</dbReference>
<comment type="similarity">
    <text evidence="1">Belongs to the peptidase A1 family.</text>
</comment>
<evidence type="ECO:0000259" key="4">
    <source>
        <dbReference type="PROSITE" id="PS51767"/>
    </source>
</evidence>
<keyword evidence="2" id="KW-0645">Protease</keyword>
<evidence type="ECO:0000313" key="6">
    <source>
        <dbReference type="Proteomes" id="UP000237105"/>
    </source>
</evidence>
<protein>
    <submittedName>
        <fullName evidence="5">Aspartic peptidase</fullName>
    </submittedName>
</protein>
<dbReference type="Pfam" id="PF14543">
    <property type="entry name" value="TAXi_N"/>
    <property type="match status" value="1"/>
</dbReference>
<name>A0A2P5C805_PARAD</name>
<dbReference type="OrthoDB" id="809695at2759"/>
<evidence type="ECO:0000256" key="3">
    <source>
        <dbReference type="ARBA" id="ARBA00022801"/>
    </source>
</evidence>
<dbReference type="InterPro" id="IPR032861">
    <property type="entry name" value="TAXi_N"/>
</dbReference>
<evidence type="ECO:0000256" key="2">
    <source>
        <dbReference type="ARBA" id="ARBA00022670"/>
    </source>
</evidence>
<comment type="caution">
    <text evidence="5">The sequence shown here is derived from an EMBL/GenBank/DDBJ whole genome shotgun (WGS) entry which is preliminary data.</text>
</comment>
<evidence type="ECO:0000256" key="1">
    <source>
        <dbReference type="ARBA" id="ARBA00007447"/>
    </source>
</evidence>
<keyword evidence="6" id="KW-1185">Reference proteome</keyword>
<dbReference type="GO" id="GO:0008233">
    <property type="term" value="F:peptidase activity"/>
    <property type="evidence" value="ECO:0007669"/>
    <property type="project" value="UniProtKB-KW"/>
</dbReference>
<dbReference type="PROSITE" id="PS51767">
    <property type="entry name" value="PEPTIDASE_A1"/>
    <property type="match status" value="1"/>
</dbReference>
<organism evidence="5 6">
    <name type="scientific">Parasponia andersonii</name>
    <name type="common">Sponia andersonii</name>
    <dbReference type="NCBI Taxonomy" id="3476"/>
    <lineage>
        <taxon>Eukaryota</taxon>
        <taxon>Viridiplantae</taxon>
        <taxon>Streptophyta</taxon>
        <taxon>Embryophyta</taxon>
        <taxon>Tracheophyta</taxon>
        <taxon>Spermatophyta</taxon>
        <taxon>Magnoliopsida</taxon>
        <taxon>eudicotyledons</taxon>
        <taxon>Gunneridae</taxon>
        <taxon>Pentapetalae</taxon>
        <taxon>rosids</taxon>
        <taxon>fabids</taxon>
        <taxon>Rosales</taxon>
        <taxon>Cannabaceae</taxon>
        <taxon>Parasponia</taxon>
    </lineage>
</organism>
<dbReference type="PANTHER" id="PTHR47967">
    <property type="entry name" value="OS07G0603500 PROTEIN-RELATED"/>
    <property type="match status" value="1"/>
</dbReference>
<dbReference type="Proteomes" id="UP000237105">
    <property type="component" value="Unassembled WGS sequence"/>
</dbReference>
<feature type="domain" description="Peptidase A1" evidence="4">
    <location>
        <begin position="60"/>
        <end position="387"/>
    </location>
</feature>
<gene>
    <name evidence="5" type="ORF">PanWU01x14_175920</name>
</gene>
<dbReference type="Pfam" id="PF14541">
    <property type="entry name" value="TAXi_C"/>
    <property type="match status" value="1"/>
</dbReference>